<organism evidence="1 2">
    <name type="scientific">Liparis tanakae</name>
    <name type="common">Tanaka's snailfish</name>
    <dbReference type="NCBI Taxonomy" id="230148"/>
    <lineage>
        <taxon>Eukaryota</taxon>
        <taxon>Metazoa</taxon>
        <taxon>Chordata</taxon>
        <taxon>Craniata</taxon>
        <taxon>Vertebrata</taxon>
        <taxon>Euteleostomi</taxon>
        <taxon>Actinopterygii</taxon>
        <taxon>Neopterygii</taxon>
        <taxon>Teleostei</taxon>
        <taxon>Neoteleostei</taxon>
        <taxon>Acanthomorphata</taxon>
        <taxon>Eupercaria</taxon>
        <taxon>Perciformes</taxon>
        <taxon>Cottioidei</taxon>
        <taxon>Cottales</taxon>
        <taxon>Liparidae</taxon>
        <taxon>Liparis</taxon>
    </lineage>
</organism>
<name>A0A4Z2GCK0_9TELE</name>
<dbReference type="Proteomes" id="UP000314294">
    <property type="component" value="Unassembled WGS sequence"/>
</dbReference>
<dbReference type="AlphaFoldDB" id="A0A4Z2GCK0"/>
<evidence type="ECO:0000313" key="1">
    <source>
        <dbReference type="EMBL" id="TNN50980.1"/>
    </source>
</evidence>
<dbReference type="EMBL" id="SRLO01000598">
    <property type="protein sequence ID" value="TNN50980.1"/>
    <property type="molecule type" value="Genomic_DNA"/>
</dbReference>
<accession>A0A4Z2GCK0</accession>
<proteinExistence type="predicted"/>
<protein>
    <submittedName>
        <fullName evidence="1">Uncharacterized protein</fullName>
    </submittedName>
</protein>
<gene>
    <name evidence="1" type="ORF">EYF80_038782</name>
</gene>
<evidence type="ECO:0000313" key="2">
    <source>
        <dbReference type="Proteomes" id="UP000314294"/>
    </source>
</evidence>
<sequence length="123" mass="13527">MSDFDSSPAQRRRAALANEACGELFLCIRPVMQVDIAGKMVRTETWLVSDLGLSIVDWSLLDLGPSIVDWSLLDLGLSIVDWSLLDLGLSIVDLSLLEAHLESEGGSALFCFTNKPKNRESIF</sequence>
<reference evidence="1 2" key="1">
    <citation type="submission" date="2019-03" db="EMBL/GenBank/DDBJ databases">
        <title>First draft genome of Liparis tanakae, snailfish: a comprehensive survey of snailfish specific genes.</title>
        <authorList>
            <person name="Kim W."/>
            <person name="Song I."/>
            <person name="Jeong J.-H."/>
            <person name="Kim D."/>
            <person name="Kim S."/>
            <person name="Ryu S."/>
            <person name="Song J.Y."/>
            <person name="Lee S.K."/>
        </authorList>
    </citation>
    <scope>NUCLEOTIDE SEQUENCE [LARGE SCALE GENOMIC DNA]</scope>
    <source>
        <tissue evidence="1">Muscle</tissue>
    </source>
</reference>
<keyword evidence="2" id="KW-1185">Reference proteome</keyword>
<comment type="caution">
    <text evidence="1">The sequence shown here is derived from an EMBL/GenBank/DDBJ whole genome shotgun (WGS) entry which is preliminary data.</text>
</comment>